<organism evidence="3 4">
    <name type="scientific">Lophiotrema nucula</name>
    <dbReference type="NCBI Taxonomy" id="690887"/>
    <lineage>
        <taxon>Eukaryota</taxon>
        <taxon>Fungi</taxon>
        <taxon>Dikarya</taxon>
        <taxon>Ascomycota</taxon>
        <taxon>Pezizomycotina</taxon>
        <taxon>Dothideomycetes</taxon>
        <taxon>Pleosporomycetidae</taxon>
        <taxon>Pleosporales</taxon>
        <taxon>Lophiotremataceae</taxon>
        <taxon>Lophiotrema</taxon>
    </lineage>
</organism>
<keyword evidence="4" id="KW-1185">Reference proteome</keyword>
<dbReference type="InterPro" id="IPR015422">
    <property type="entry name" value="PyrdxlP-dep_Trfase_small"/>
</dbReference>
<evidence type="ECO:0000313" key="4">
    <source>
        <dbReference type="Proteomes" id="UP000799770"/>
    </source>
</evidence>
<dbReference type="CDD" id="cd00609">
    <property type="entry name" value="AAT_like"/>
    <property type="match status" value="1"/>
</dbReference>
<dbReference type="SUPFAM" id="SSF53383">
    <property type="entry name" value="PLP-dependent transferases"/>
    <property type="match status" value="1"/>
</dbReference>
<dbReference type="PRINTS" id="PR00753">
    <property type="entry name" value="ACCSYNTHASE"/>
</dbReference>
<dbReference type="GO" id="GO:0006520">
    <property type="term" value="P:amino acid metabolic process"/>
    <property type="evidence" value="ECO:0007669"/>
    <property type="project" value="TreeGrafter"/>
</dbReference>
<keyword evidence="1" id="KW-0663">Pyridoxal phosphate</keyword>
<dbReference type="GO" id="GO:0030170">
    <property type="term" value="F:pyridoxal phosphate binding"/>
    <property type="evidence" value="ECO:0007669"/>
    <property type="project" value="InterPro"/>
</dbReference>
<dbReference type="InterPro" id="IPR015424">
    <property type="entry name" value="PyrdxlP-dep_Trfase"/>
</dbReference>
<name>A0A6A5Z9V1_9PLEO</name>
<keyword evidence="3" id="KW-0808">Transferase</keyword>
<evidence type="ECO:0000259" key="2">
    <source>
        <dbReference type="Pfam" id="PF00155"/>
    </source>
</evidence>
<evidence type="ECO:0000256" key="1">
    <source>
        <dbReference type="ARBA" id="ARBA00022898"/>
    </source>
</evidence>
<dbReference type="AlphaFoldDB" id="A0A6A5Z9V1"/>
<dbReference type="InterPro" id="IPR004839">
    <property type="entry name" value="Aminotransferase_I/II_large"/>
</dbReference>
<dbReference type="PANTHER" id="PTHR43795:SF39">
    <property type="entry name" value="AMINOTRANSFERASE CLASS I_CLASSII DOMAIN-CONTAINING PROTEIN"/>
    <property type="match status" value="1"/>
</dbReference>
<dbReference type="PANTHER" id="PTHR43795">
    <property type="entry name" value="BIFUNCTIONAL ASPARTATE AMINOTRANSFERASE AND GLUTAMATE/ASPARTATE-PREPHENATE AMINOTRANSFERASE-RELATED"/>
    <property type="match status" value="1"/>
</dbReference>
<dbReference type="EMBL" id="ML977321">
    <property type="protein sequence ID" value="KAF2116230.1"/>
    <property type="molecule type" value="Genomic_DNA"/>
</dbReference>
<dbReference type="Pfam" id="PF00155">
    <property type="entry name" value="Aminotran_1_2"/>
    <property type="match status" value="1"/>
</dbReference>
<dbReference type="Gene3D" id="3.40.640.10">
    <property type="entry name" value="Type I PLP-dependent aspartate aminotransferase-like (Major domain)"/>
    <property type="match status" value="1"/>
</dbReference>
<protein>
    <submittedName>
        <fullName evidence="3">Pyridoxal phosphate-dependent transferase</fullName>
    </submittedName>
</protein>
<dbReference type="InterPro" id="IPR050478">
    <property type="entry name" value="Ethylene_sulfur-biosynth"/>
</dbReference>
<accession>A0A6A5Z9V1</accession>
<dbReference type="InterPro" id="IPR015421">
    <property type="entry name" value="PyrdxlP-dep_Trfase_major"/>
</dbReference>
<dbReference type="GO" id="GO:0008483">
    <property type="term" value="F:transaminase activity"/>
    <property type="evidence" value="ECO:0007669"/>
    <property type="project" value="TreeGrafter"/>
</dbReference>
<reference evidence="3" key="1">
    <citation type="journal article" date="2020" name="Stud. Mycol.">
        <title>101 Dothideomycetes genomes: a test case for predicting lifestyles and emergence of pathogens.</title>
        <authorList>
            <person name="Haridas S."/>
            <person name="Albert R."/>
            <person name="Binder M."/>
            <person name="Bloem J."/>
            <person name="Labutti K."/>
            <person name="Salamov A."/>
            <person name="Andreopoulos B."/>
            <person name="Baker S."/>
            <person name="Barry K."/>
            <person name="Bills G."/>
            <person name="Bluhm B."/>
            <person name="Cannon C."/>
            <person name="Castanera R."/>
            <person name="Culley D."/>
            <person name="Daum C."/>
            <person name="Ezra D."/>
            <person name="Gonzalez J."/>
            <person name="Henrissat B."/>
            <person name="Kuo A."/>
            <person name="Liang C."/>
            <person name="Lipzen A."/>
            <person name="Lutzoni F."/>
            <person name="Magnuson J."/>
            <person name="Mondo S."/>
            <person name="Nolan M."/>
            <person name="Ohm R."/>
            <person name="Pangilinan J."/>
            <person name="Park H.-J."/>
            <person name="Ramirez L."/>
            <person name="Alfaro M."/>
            <person name="Sun H."/>
            <person name="Tritt A."/>
            <person name="Yoshinaga Y."/>
            <person name="Zwiers L.-H."/>
            <person name="Turgeon B."/>
            <person name="Goodwin S."/>
            <person name="Spatafora J."/>
            <person name="Crous P."/>
            <person name="Grigoriev I."/>
        </authorList>
    </citation>
    <scope>NUCLEOTIDE SEQUENCE</scope>
    <source>
        <strain evidence="3">CBS 627.86</strain>
    </source>
</reference>
<dbReference type="OrthoDB" id="7042322at2759"/>
<feature type="domain" description="Aminotransferase class I/classII large" evidence="2">
    <location>
        <begin position="78"/>
        <end position="421"/>
    </location>
</feature>
<gene>
    <name evidence="3" type="ORF">BDV96DRAFT_491712</name>
</gene>
<evidence type="ECO:0000313" key="3">
    <source>
        <dbReference type="EMBL" id="KAF2116230.1"/>
    </source>
</evidence>
<dbReference type="Proteomes" id="UP000799770">
    <property type="component" value="Unassembled WGS sequence"/>
</dbReference>
<proteinExistence type="predicted"/>
<sequence>MAESTLSTRGAELAQGPNMRDLAGAILGTPWDPTKNPDVIVNIGTAENHPMLGDVADFVKSKDLEIDGPTMDYGEGPWGSTRLRNGMARFMNRHFKPHTPIEPDELNSVNGCTSLFSMLGTTLADPGDGVLLTMPSYVAFATDVSLISRVKPVFVPFGDTDQFSPDCIRHYESARRKAENEGIRVRMLMLCHPHNPLGKCYPGDTLVALMKFCNKHKIHLIADEIYAMCVYEIPEPDAVPFTSVLSFDYSQYIDSNYLHHVYGMSKDFACGGLRIGTLWTKNKDLSRAISAISQFHYTGQLDDRVACLILEDEIWLDNFLKTSRERLATSNKLAKQLLNEASIKYASGSNAGLFLWINLRPWLKGEGSDDEWVREEKLMKKLLGNNVFITPGKGQASETAGHFRLVFSREEACLREGIKRIVKTLEEH</sequence>
<dbReference type="Gene3D" id="3.90.1150.10">
    <property type="entry name" value="Aspartate Aminotransferase, domain 1"/>
    <property type="match status" value="1"/>
</dbReference>